<feature type="domain" description="Enhancer of mRNA-decapping protein 4 WD40 repeat region" evidence="1">
    <location>
        <begin position="1"/>
        <end position="64"/>
    </location>
</feature>
<proteinExistence type="predicted"/>
<dbReference type="Pfam" id="PF16529">
    <property type="entry name" value="Ge1_WD40"/>
    <property type="match status" value="1"/>
</dbReference>
<organism evidence="2 3">
    <name type="scientific">Gongylonema pulchrum</name>
    <dbReference type="NCBI Taxonomy" id="637853"/>
    <lineage>
        <taxon>Eukaryota</taxon>
        <taxon>Metazoa</taxon>
        <taxon>Ecdysozoa</taxon>
        <taxon>Nematoda</taxon>
        <taxon>Chromadorea</taxon>
        <taxon>Rhabditida</taxon>
        <taxon>Spirurina</taxon>
        <taxon>Spiruromorpha</taxon>
        <taxon>Spiruroidea</taxon>
        <taxon>Gongylonematidae</taxon>
        <taxon>Gongylonema</taxon>
    </lineage>
</organism>
<reference evidence="2 3" key="1">
    <citation type="submission" date="2018-11" db="EMBL/GenBank/DDBJ databases">
        <authorList>
            <consortium name="Pathogen Informatics"/>
        </authorList>
    </citation>
    <scope>NUCLEOTIDE SEQUENCE [LARGE SCALE GENOMIC DNA]</scope>
</reference>
<dbReference type="EMBL" id="UYRT01015504">
    <property type="protein sequence ID" value="VDK55072.1"/>
    <property type="molecule type" value="Genomic_DNA"/>
</dbReference>
<accession>A0A3P6QX91</accession>
<evidence type="ECO:0000313" key="2">
    <source>
        <dbReference type="EMBL" id="VDK55072.1"/>
    </source>
</evidence>
<dbReference type="InterPro" id="IPR032401">
    <property type="entry name" value="EDC4_WD40"/>
</dbReference>
<dbReference type="Proteomes" id="UP000271098">
    <property type="component" value="Unassembled WGS sequence"/>
</dbReference>
<dbReference type="OrthoDB" id="21128at2759"/>
<keyword evidence="3" id="KW-1185">Reference proteome</keyword>
<evidence type="ECO:0000259" key="1">
    <source>
        <dbReference type="Pfam" id="PF16529"/>
    </source>
</evidence>
<name>A0A3P6QX91_9BILA</name>
<protein>
    <recommendedName>
        <fullName evidence="1">Enhancer of mRNA-decapping protein 4 WD40 repeat region domain-containing protein</fullName>
    </recommendedName>
</protein>
<sequence length="66" mass="7292">MSPDTTAVAVALDGGIVSFFIMDNEGTKFAHRWQPERGRDVQDLVFLDNISGSDTSYASFWLHSLA</sequence>
<evidence type="ECO:0000313" key="3">
    <source>
        <dbReference type="Proteomes" id="UP000271098"/>
    </source>
</evidence>
<gene>
    <name evidence="2" type="ORF">GPUH_LOCUS6535</name>
</gene>
<dbReference type="AlphaFoldDB" id="A0A3P6QX91"/>